<reference evidence="2" key="1">
    <citation type="journal article" date="2014" name="Int. J. Syst. Evol. Microbiol.">
        <title>Complete genome sequence of Corynebacterium casei LMG S-19264T (=DSM 44701T), isolated from a smear-ripened cheese.</title>
        <authorList>
            <consortium name="US DOE Joint Genome Institute (JGI-PGF)"/>
            <person name="Walter F."/>
            <person name="Albersmeier A."/>
            <person name="Kalinowski J."/>
            <person name="Ruckert C."/>
        </authorList>
    </citation>
    <scope>NUCLEOTIDE SEQUENCE</scope>
    <source>
        <strain evidence="2">CGMCC 4.5737</strain>
    </source>
</reference>
<dbReference type="RefSeq" id="WP_189059792.1">
    <property type="nucleotide sequence ID" value="NZ_BMMK01000019.1"/>
</dbReference>
<dbReference type="Proteomes" id="UP000637578">
    <property type="component" value="Unassembled WGS sequence"/>
</dbReference>
<dbReference type="Gene3D" id="1.10.260.40">
    <property type="entry name" value="lambda repressor-like DNA-binding domains"/>
    <property type="match status" value="1"/>
</dbReference>
<reference evidence="2" key="2">
    <citation type="submission" date="2020-09" db="EMBL/GenBank/DDBJ databases">
        <authorList>
            <person name="Sun Q."/>
            <person name="Zhou Y."/>
        </authorList>
    </citation>
    <scope>NUCLEOTIDE SEQUENCE</scope>
    <source>
        <strain evidence="2">CGMCC 4.5737</strain>
    </source>
</reference>
<dbReference type="GO" id="GO:0003677">
    <property type="term" value="F:DNA binding"/>
    <property type="evidence" value="ECO:0007669"/>
    <property type="project" value="InterPro"/>
</dbReference>
<protein>
    <recommendedName>
        <fullName evidence="1">HTH cro/C1-type domain-containing protein</fullName>
    </recommendedName>
</protein>
<organism evidence="2 3">
    <name type="scientific">Longimycelium tulufanense</name>
    <dbReference type="NCBI Taxonomy" id="907463"/>
    <lineage>
        <taxon>Bacteria</taxon>
        <taxon>Bacillati</taxon>
        <taxon>Actinomycetota</taxon>
        <taxon>Actinomycetes</taxon>
        <taxon>Pseudonocardiales</taxon>
        <taxon>Pseudonocardiaceae</taxon>
        <taxon>Longimycelium</taxon>
    </lineage>
</organism>
<sequence>MAARVRVRVDAFAEVAAAQGLRSRYALAKRLRVSQSTIGRVLDGESQPGGSFIAATLAGLRVPFDAVFEVEDTGNAGGVAA</sequence>
<dbReference type="PROSITE" id="PS50943">
    <property type="entry name" value="HTH_CROC1"/>
    <property type="match status" value="1"/>
</dbReference>
<dbReference type="InterPro" id="IPR001387">
    <property type="entry name" value="Cro/C1-type_HTH"/>
</dbReference>
<name>A0A8J3CDX3_9PSEU</name>
<dbReference type="SUPFAM" id="SSF47413">
    <property type="entry name" value="lambda repressor-like DNA-binding domains"/>
    <property type="match status" value="1"/>
</dbReference>
<feature type="domain" description="HTH cro/C1-type" evidence="1">
    <location>
        <begin position="23"/>
        <end position="67"/>
    </location>
</feature>
<gene>
    <name evidence="2" type="ORF">GCM10012275_39450</name>
</gene>
<dbReference type="InterPro" id="IPR010982">
    <property type="entry name" value="Lambda_DNA-bd_dom_sf"/>
</dbReference>
<proteinExistence type="predicted"/>
<keyword evidence="3" id="KW-1185">Reference proteome</keyword>
<dbReference type="CDD" id="cd00093">
    <property type="entry name" value="HTH_XRE"/>
    <property type="match status" value="1"/>
</dbReference>
<accession>A0A8J3CDX3</accession>
<evidence type="ECO:0000313" key="2">
    <source>
        <dbReference type="EMBL" id="GGM65022.1"/>
    </source>
</evidence>
<comment type="caution">
    <text evidence="2">The sequence shown here is derived from an EMBL/GenBank/DDBJ whole genome shotgun (WGS) entry which is preliminary data.</text>
</comment>
<evidence type="ECO:0000313" key="3">
    <source>
        <dbReference type="Proteomes" id="UP000637578"/>
    </source>
</evidence>
<dbReference type="EMBL" id="BMMK01000019">
    <property type="protein sequence ID" value="GGM65022.1"/>
    <property type="molecule type" value="Genomic_DNA"/>
</dbReference>
<evidence type="ECO:0000259" key="1">
    <source>
        <dbReference type="PROSITE" id="PS50943"/>
    </source>
</evidence>
<dbReference type="AlphaFoldDB" id="A0A8J3CDX3"/>